<dbReference type="Proteomes" id="UP001610631">
    <property type="component" value="Unassembled WGS sequence"/>
</dbReference>
<organism evidence="3 4">
    <name type="scientific">Streptomyces racemochromogenes</name>
    <dbReference type="NCBI Taxonomy" id="67353"/>
    <lineage>
        <taxon>Bacteria</taxon>
        <taxon>Bacillati</taxon>
        <taxon>Actinomycetota</taxon>
        <taxon>Actinomycetes</taxon>
        <taxon>Kitasatosporales</taxon>
        <taxon>Streptomycetaceae</taxon>
        <taxon>Streptomyces</taxon>
    </lineage>
</organism>
<dbReference type="Pfam" id="PF00932">
    <property type="entry name" value="LTD"/>
    <property type="match status" value="1"/>
</dbReference>
<feature type="signal peptide" evidence="1">
    <location>
        <begin position="1"/>
        <end position="30"/>
    </location>
</feature>
<keyword evidence="1" id="KW-0732">Signal</keyword>
<feature type="chain" id="PRO_5045891718" evidence="1">
    <location>
        <begin position="31"/>
        <end position="156"/>
    </location>
</feature>
<proteinExistence type="predicted"/>
<dbReference type="PROSITE" id="PS51841">
    <property type="entry name" value="LTD"/>
    <property type="match status" value="1"/>
</dbReference>
<dbReference type="PROSITE" id="PS51318">
    <property type="entry name" value="TAT"/>
    <property type="match status" value="1"/>
</dbReference>
<dbReference type="InterPro" id="IPR001322">
    <property type="entry name" value="Lamin_tail_dom"/>
</dbReference>
<accession>A0ABW7PPZ7</accession>
<dbReference type="InterPro" id="IPR036415">
    <property type="entry name" value="Lamin_tail_dom_sf"/>
</dbReference>
<evidence type="ECO:0000313" key="3">
    <source>
        <dbReference type="EMBL" id="MFH7600195.1"/>
    </source>
</evidence>
<reference evidence="3 4" key="1">
    <citation type="submission" date="2024-03" db="EMBL/GenBank/DDBJ databases">
        <title>Whole genome sequencing of Streptomyces racemochromogenes, to identify antimicrobial biosynthetic gene clusters.</title>
        <authorList>
            <person name="Suryawanshi P."/>
            <person name="Krishnaraj P.U."/>
            <person name="Arun Y.P."/>
            <person name="Suryawanshi M.P."/>
            <person name="Rakshit O."/>
        </authorList>
    </citation>
    <scope>NUCLEOTIDE SEQUENCE [LARGE SCALE GENOMIC DNA]</scope>
    <source>
        <strain evidence="3 4">AUDT626</strain>
    </source>
</reference>
<dbReference type="InterPro" id="IPR006311">
    <property type="entry name" value="TAT_signal"/>
</dbReference>
<feature type="domain" description="LTD" evidence="2">
    <location>
        <begin position="37"/>
        <end position="150"/>
    </location>
</feature>
<dbReference type="SUPFAM" id="SSF74853">
    <property type="entry name" value="Lamin A/C globular tail domain"/>
    <property type="match status" value="1"/>
</dbReference>
<keyword evidence="4" id="KW-1185">Reference proteome</keyword>
<dbReference type="Gene3D" id="2.60.40.1260">
    <property type="entry name" value="Lamin Tail domain"/>
    <property type="match status" value="1"/>
</dbReference>
<sequence>MSASLTTRRTLAAVLAAGALMGAASVPAAADDHHRDHRGAHSALVIGDVGNAGRGHDDRALNGEWVEVRNTGRHSVNLRGYTLTDQQGNRYRFHDLRLAGHSGVRVHTGKGRDTRHDVYQDRRRQIWDERDTATLRDDRGAVLDSKSWGRRGHHHS</sequence>
<comment type="caution">
    <text evidence="3">The sequence shown here is derived from an EMBL/GenBank/DDBJ whole genome shotgun (WGS) entry which is preliminary data.</text>
</comment>
<dbReference type="RefSeq" id="WP_395513795.1">
    <property type="nucleotide sequence ID" value="NZ_JBBDHD010000193.1"/>
</dbReference>
<evidence type="ECO:0000259" key="2">
    <source>
        <dbReference type="PROSITE" id="PS51841"/>
    </source>
</evidence>
<protein>
    <submittedName>
        <fullName evidence="3">Lamin tail domain-containing protein</fullName>
    </submittedName>
</protein>
<evidence type="ECO:0000313" key="4">
    <source>
        <dbReference type="Proteomes" id="UP001610631"/>
    </source>
</evidence>
<gene>
    <name evidence="3" type="ORF">WDV06_34625</name>
</gene>
<dbReference type="EMBL" id="JBBDHD010000193">
    <property type="protein sequence ID" value="MFH7600195.1"/>
    <property type="molecule type" value="Genomic_DNA"/>
</dbReference>
<evidence type="ECO:0000256" key="1">
    <source>
        <dbReference type="SAM" id="SignalP"/>
    </source>
</evidence>
<name>A0ABW7PPZ7_9ACTN</name>